<evidence type="ECO:0000256" key="6">
    <source>
        <dbReference type="ARBA" id="ARBA00023316"/>
    </source>
</evidence>
<protein>
    <submittedName>
        <fullName evidence="11">D-alanyl-D-alanine carboxypeptidase</fullName>
    </submittedName>
</protein>
<feature type="domain" description="Peptidase S11 D-alanyl-D-alanine carboxypeptidase A N-terminal" evidence="10">
    <location>
        <begin position="13"/>
        <end position="230"/>
    </location>
</feature>
<sequence length="320" mass="35897">MLLFLLWNVNEAKASSSYVVIDASTGRLLEGSNANAELPIASLTKVWTALTVLDNVPLDDEITISNAAATQEGSSLYLQAGEVWTVESLLYGLLLHSGNDAAYALAEHTGGSIDGFTKLMNEKIQLAGLENAHFTNPSGLHHEEHYASALDMANMFRLAMQNEEFIKIASAKTYKPKEKSVSWRNKHKLLHYNKFAIAGKTGYTKVAGRTLVTYFEDDGKKVIVVTLNHSNDWNTHSSLATNVFQSYDNVKVVEKGKYRLLDKQVIEVKKDYFLLLKKEEQEEAKNVLIIPRKSSEKKPYLWNVTINNEVALKFEVKKIK</sequence>
<dbReference type="EMBL" id="FOXU01000001">
    <property type="protein sequence ID" value="SFQ12871.1"/>
    <property type="molecule type" value="Genomic_DNA"/>
</dbReference>
<evidence type="ECO:0000256" key="4">
    <source>
        <dbReference type="ARBA" id="ARBA00022960"/>
    </source>
</evidence>
<keyword evidence="11" id="KW-0645">Protease</keyword>
<accession>A0A1I5VZI5</accession>
<proteinExistence type="inferred from homology"/>
<reference evidence="12" key="1">
    <citation type="submission" date="2016-10" db="EMBL/GenBank/DDBJ databases">
        <authorList>
            <person name="Varghese N."/>
            <person name="Submissions S."/>
        </authorList>
    </citation>
    <scope>NUCLEOTIDE SEQUENCE [LARGE SCALE GENOMIC DNA]</scope>
    <source>
        <strain evidence="12">DSM 11706</strain>
    </source>
</reference>
<dbReference type="InterPro" id="IPR001967">
    <property type="entry name" value="Peptidase_S11_N"/>
</dbReference>
<dbReference type="InterPro" id="IPR018044">
    <property type="entry name" value="Peptidase_S11"/>
</dbReference>
<dbReference type="Pfam" id="PF00768">
    <property type="entry name" value="Peptidase_S11"/>
    <property type="match status" value="1"/>
</dbReference>
<dbReference type="GO" id="GO:0008360">
    <property type="term" value="P:regulation of cell shape"/>
    <property type="evidence" value="ECO:0007669"/>
    <property type="project" value="UniProtKB-KW"/>
</dbReference>
<keyword evidence="4" id="KW-0133">Cell shape</keyword>
<gene>
    <name evidence="11" type="ORF">SAMN05421670_1034</name>
</gene>
<keyword evidence="6" id="KW-0961">Cell wall biogenesis/degradation</keyword>
<evidence type="ECO:0000256" key="9">
    <source>
        <dbReference type="RuleBase" id="RU004016"/>
    </source>
</evidence>
<evidence type="ECO:0000313" key="12">
    <source>
        <dbReference type="Proteomes" id="UP000198734"/>
    </source>
</evidence>
<keyword evidence="3" id="KW-0378">Hydrolase</keyword>
<dbReference type="PANTHER" id="PTHR21581:SF33">
    <property type="entry name" value="D-ALANYL-D-ALANINE CARBOXYPEPTIDASE DACB"/>
    <property type="match status" value="1"/>
</dbReference>
<feature type="binding site" evidence="8">
    <location>
        <position position="200"/>
    </location>
    <ligand>
        <name>substrate</name>
    </ligand>
</feature>
<dbReference type="STRING" id="126156.SAMN05421670_1034"/>
<evidence type="ECO:0000256" key="8">
    <source>
        <dbReference type="PIRSR" id="PIRSR618044-2"/>
    </source>
</evidence>
<dbReference type="PANTHER" id="PTHR21581">
    <property type="entry name" value="D-ALANYL-D-ALANINE CARBOXYPEPTIDASE"/>
    <property type="match status" value="1"/>
</dbReference>
<dbReference type="Gene3D" id="3.40.710.10">
    <property type="entry name" value="DD-peptidase/beta-lactamase superfamily"/>
    <property type="match status" value="1"/>
</dbReference>
<dbReference type="Proteomes" id="UP000198734">
    <property type="component" value="Unassembled WGS sequence"/>
</dbReference>
<keyword evidence="11" id="KW-0121">Carboxypeptidase</keyword>
<dbReference type="InterPro" id="IPR012338">
    <property type="entry name" value="Beta-lactam/transpept-like"/>
</dbReference>
<dbReference type="PRINTS" id="PR00725">
    <property type="entry name" value="DADACBPTASE1"/>
</dbReference>
<dbReference type="GO" id="GO:0009002">
    <property type="term" value="F:serine-type D-Ala-D-Ala carboxypeptidase activity"/>
    <property type="evidence" value="ECO:0007669"/>
    <property type="project" value="InterPro"/>
</dbReference>
<keyword evidence="2" id="KW-0732">Signal</keyword>
<feature type="active site" description="Acyl-ester intermediate" evidence="7">
    <location>
        <position position="42"/>
    </location>
</feature>
<evidence type="ECO:0000256" key="7">
    <source>
        <dbReference type="PIRSR" id="PIRSR618044-1"/>
    </source>
</evidence>
<evidence type="ECO:0000256" key="3">
    <source>
        <dbReference type="ARBA" id="ARBA00022801"/>
    </source>
</evidence>
<evidence type="ECO:0000256" key="2">
    <source>
        <dbReference type="ARBA" id="ARBA00022729"/>
    </source>
</evidence>
<organism evidence="11 12">
    <name type="scientific">Psychrobacillus psychrotolerans</name>
    <dbReference type="NCBI Taxonomy" id="126156"/>
    <lineage>
        <taxon>Bacteria</taxon>
        <taxon>Bacillati</taxon>
        <taxon>Bacillota</taxon>
        <taxon>Bacilli</taxon>
        <taxon>Bacillales</taxon>
        <taxon>Bacillaceae</taxon>
        <taxon>Psychrobacillus</taxon>
    </lineage>
</organism>
<feature type="active site" evidence="7">
    <location>
        <position position="97"/>
    </location>
</feature>
<evidence type="ECO:0000259" key="10">
    <source>
        <dbReference type="Pfam" id="PF00768"/>
    </source>
</evidence>
<evidence type="ECO:0000313" key="11">
    <source>
        <dbReference type="EMBL" id="SFQ12871.1"/>
    </source>
</evidence>
<evidence type="ECO:0000256" key="1">
    <source>
        <dbReference type="ARBA" id="ARBA00007164"/>
    </source>
</evidence>
<dbReference type="GO" id="GO:0071555">
    <property type="term" value="P:cell wall organization"/>
    <property type="evidence" value="ECO:0007669"/>
    <property type="project" value="UniProtKB-KW"/>
</dbReference>
<keyword evidence="5" id="KW-0573">Peptidoglycan synthesis</keyword>
<dbReference type="GO" id="GO:0009252">
    <property type="term" value="P:peptidoglycan biosynthetic process"/>
    <property type="evidence" value="ECO:0007669"/>
    <property type="project" value="UniProtKB-KW"/>
</dbReference>
<keyword evidence="12" id="KW-1185">Reference proteome</keyword>
<feature type="active site" description="Proton acceptor" evidence="7">
    <location>
        <position position="45"/>
    </location>
</feature>
<dbReference type="SUPFAM" id="SSF56601">
    <property type="entry name" value="beta-lactamase/transpeptidase-like"/>
    <property type="match status" value="1"/>
</dbReference>
<dbReference type="AlphaFoldDB" id="A0A1I5VZI5"/>
<evidence type="ECO:0000256" key="5">
    <source>
        <dbReference type="ARBA" id="ARBA00022984"/>
    </source>
</evidence>
<name>A0A1I5VZI5_9BACI</name>
<dbReference type="GO" id="GO:0006508">
    <property type="term" value="P:proteolysis"/>
    <property type="evidence" value="ECO:0007669"/>
    <property type="project" value="InterPro"/>
</dbReference>
<comment type="similarity">
    <text evidence="1 9">Belongs to the peptidase S11 family.</text>
</comment>